<dbReference type="VEuPathDB" id="FungiDB:A1Q1_03724"/>
<accession>J6ESG3</accession>
<sequence length="159" mass="17558">MFYVTAAPPNSTTPDNSTTLDRRDETAIGVVVGKQQTNGLDSSTAWAVAVPGYVSDSCQYARGRWPNAGKWTEGKDTECMTFQRLENKWQYKICPWDVDNASSKYAHGLKGDEWYGLCLPISVDWEGDCKSKASFSPYFVCILGTKAIESPGQLLVPSK</sequence>
<organism evidence="2 3">
    <name type="scientific">Trichosporon asahii var. asahii (strain ATCC 90039 / CBS 2479 / JCM 2466 / KCTC 7840 / NBRC 103889/ NCYC 2677 / UAMH 7654)</name>
    <name type="common">Yeast</name>
    <dbReference type="NCBI Taxonomy" id="1186058"/>
    <lineage>
        <taxon>Eukaryota</taxon>
        <taxon>Fungi</taxon>
        <taxon>Dikarya</taxon>
        <taxon>Basidiomycota</taxon>
        <taxon>Agaricomycotina</taxon>
        <taxon>Tremellomycetes</taxon>
        <taxon>Trichosporonales</taxon>
        <taxon>Trichosporonaceae</taxon>
        <taxon>Trichosporon</taxon>
    </lineage>
</organism>
<dbReference type="Proteomes" id="UP000002748">
    <property type="component" value="Unassembled WGS sequence"/>
</dbReference>
<evidence type="ECO:0000313" key="2">
    <source>
        <dbReference type="EMBL" id="EJT47469.1"/>
    </source>
</evidence>
<feature type="region of interest" description="Disordered" evidence="1">
    <location>
        <begin position="1"/>
        <end position="20"/>
    </location>
</feature>
<dbReference type="RefSeq" id="XP_014178949.1">
    <property type="nucleotide sequence ID" value="XM_014323474.1"/>
</dbReference>
<dbReference type="KEGG" id="tasa:A1Q1_03724"/>
<dbReference type="HOGENOM" id="CLU_1662052_0_0_1"/>
<name>J6ESG3_TRIAS</name>
<dbReference type="AlphaFoldDB" id="J6ESG3"/>
<evidence type="ECO:0000313" key="3">
    <source>
        <dbReference type="Proteomes" id="UP000002748"/>
    </source>
</evidence>
<comment type="caution">
    <text evidence="2">The sequence shown here is derived from an EMBL/GenBank/DDBJ whole genome shotgun (WGS) entry which is preliminary data.</text>
</comment>
<reference evidence="2 3" key="1">
    <citation type="journal article" date="2012" name="Eukaryot. Cell">
        <title>Draft genome sequence of CBS 2479, the standard type strain of Trichosporon asahii.</title>
        <authorList>
            <person name="Yang R.Y."/>
            <person name="Li H.T."/>
            <person name="Zhu H."/>
            <person name="Zhou G.P."/>
            <person name="Wang M."/>
            <person name="Wang L."/>
        </authorList>
    </citation>
    <scope>NUCLEOTIDE SEQUENCE [LARGE SCALE GENOMIC DNA]</scope>
    <source>
        <strain evidence="3">ATCC 90039 / CBS 2479 / JCM 2466 / KCTC 7840 / NCYC 2677 / UAMH 7654</strain>
    </source>
</reference>
<proteinExistence type="predicted"/>
<gene>
    <name evidence="2" type="ORF">A1Q1_03724</name>
</gene>
<evidence type="ECO:0000256" key="1">
    <source>
        <dbReference type="SAM" id="MobiDB-lite"/>
    </source>
</evidence>
<feature type="compositionally biased region" description="Low complexity" evidence="1">
    <location>
        <begin position="8"/>
        <end position="19"/>
    </location>
</feature>
<dbReference type="EMBL" id="ALBS01000240">
    <property type="protein sequence ID" value="EJT47469.1"/>
    <property type="molecule type" value="Genomic_DNA"/>
</dbReference>
<dbReference type="GeneID" id="25987237"/>
<protein>
    <submittedName>
        <fullName evidence="2">Uncharacterized protein</fullName>
    </submittedName>
</protein>